<organism evidence="1">
    <name type="scientific">Shewanella eurypsychrophilus</name>
    <dbReference type="NCBI Taxonomy" id="2593656"/>
    <lineage>
        <taxon>Bacteria</taxon>
        <taxon>Pseudomonadati</taxon>
        <taxon>Pseudomonadota</taxon>
        <taxon>Gammaproteobacteria</taxon>
        <taxon>Alteromonadales</taxon>
        <taxon>Shewanellaceae</taxon>
        <taxon>Shewanella</taxon>
    </lineage>
</organism>
<dbReference type="AlphaFoldDB" id="A0A7S9IWH2"/>
<dbReference type="EMBL" id="CP045503">
    <property type="protein sequence ID" value="QPG56303.1"/>
    <property type="molecule type" value="Genomic_DNA"/>
</dbReference>
<evidence type="ECO:0000313" key="1">
    <source>
        <dbReference type="EMBL" id="QPG56303.1"/>
    </source>
</evidence>
<accession>A0A7S9IWH2</accession>
<reference evidence="1" key="1">
    <citation type="submission" date="2019-10" db="EMBL/GenBank/DDBJ databases">
        <title>Shewanella sp. YLB-07 whole genome sequence.</title>
        <authorList>
            <person name="Yu L."/>
        </authorList>
    </citation>
    <scope>NUCLEOTIDE SEQUENCE [LARGE SCALE GENOMIC DNA]</scope>
    <source>
        <strain evidence="1">YLB-08</strain>
    </source>
</reference>
<evidence type="ECO:0008006" key="2">
    <source>
        <dbReference type="Google" id="ProtNLM"/>
    </source>
</evidence>
<protein>
    <recommendedName>
        <fullName evidence="2">Cell division protein FtsZ</fullName>
    </recommendedName>
</protein>
<name>A0A7S9IWH2_9GAMM</name>
<proteinExistence type="predicted"/>
<gene>
    <name evidence="1" type="ORF">FM038_001825</name>
</gene>
<sequence>MSKPAIRPEPVVTPEIKLEPQTEELVHPMVSGNAAPAVQAVQSPAPKNETDYLDIPAFLRKQAD</sequence>